<gene>
    <name evidence="1" type="ORF">IWQ57_002759</name>
</gene>
<evidence type="ECO:0000313" key="1">
    <source>
        <dbReference type="EMBL" id="KAJ2770222.1"/>
    </source>
</evidence>
<evidence type="ECO:0000313" key="2">
    <source>
        <dbReference type="Proteomes" id="UP001140234"/>
    </source>
</evidence>
<protein>
    <submittedName>
        <fullName evidence="1">Uncharacterized protein</fullName>
    </submittedName>
</protein>
<feature type="non-terminal residue" evidence="1">
    <location>
        <position position="1"/>
    </location>
</feature>
<dbReference type="EMBL" id="JANBUJ010000773">
    <property type="protein sequence ID" value="KAJ2770222.1"/>
    <property type="molecule type" value="Genomic_DNA"/>
</dbReference>
<accession>A0ACC1JZ80</accession>
<proteinExistence type="predicted"/>
<comment type="caution">
    <text evidence="1">The sequence shown here is derived from an EMBL/GenBank/DDBJ whole genome shotgun (WGS) entry which is preliminary data.</text>
</comment>
<sequence length="496" mass="54253">SMHSAVAGAGEDGGWDARPMSSLILVAATEENSGPARRQRETNWFRRQSKSSTGSQQAIQTPPTTASLAEQTAHYEALMLKAQEQRNAAMAEAAALQHQLDEQRRAYAADIGQLRRELEAATRRMNAEYELRTAAEAKCSLMECELAELSSNIQLEAQSMVAHERREHRGELERVARTHAELVQLMEMERAQVCALKDGLERTTRELDAEREEAARLRSGMVAFERQMASLIGPARGSSASAGEVRGCLSPAQSSRSVQAAGGDKSARSTPQSFEGAVAAPAEPHITGQIYFGGDAVRADTRLAEFLGFINAASEKEAQSSIFMQRSLREDVEPTLATDAAGVPLLPGWSKHRRLLHCVQDTSLVLESYSPRMPIGRVLSPACYLCRGSVTRLADDPLLGDHAASAAERRASGRAHGEMYRMRFGDDDADNKALCAHCHGRMVTVCSFFAYLKIVRRGLIKRPIADIWLEVNRVRMQMWLARSGASADSSLMIAAS</sequence>
<keyword evidence="2" id="KW-1185">Reference proteome</keyword>
<dbReference type="Proteomes" id="UP001140234">
    <property type="component" value="Unassembled WGS sequence"/>
</dbReference>
<organism evidence="1 2">
    <name type="scientific">Coemansia nantahalensis</name>
    <dbReference type="NCBI Taxonomy" id="2789366"/>
    <lineage>
        <taxon>Eukaryota</taxon>
        <taxon>Fungi</taxon>
        <taxon>Fungi incertae sedis</taxon>
        <taxon>Zoopagomycota</taxon>
        <taxon>Kickxellomycotina</taxon>
        <taxon>Kickxellomycetes</taxon>
        <taxon>Kickxellales</taxon>
        <taxon>Kickxellaceae</taxon>
        <taxon>Coemansia</taxon>
    </lineage>
</organism>
<name>A0ACC1JZ80_9FUNG</name>
<reference evidence="1" key="1">
    <citation type="submission" date="2022-07" db="EMBL/GenBank/DDBJ databases">
        <title>Phylogenomic reconstructions and comparative analyses of Kickxellomycotina fungi.</title>
        <authorList>
            <person name="Reynolds N.K."/>
            <person name="Stajich J.E."/>
            <person name="Barry K."/>
            <person name="Grigoriev I.V."/>
            <person name="Crous P."/>
            <person name="Smith M.E."/>
        </authorList>
    </citation>
    <scope>NUCLEOTIDE SEQUENCE</scope>
    <source>
        <strain evidence="1">CBS 109366</strain>
    </source>
</reference>